<dbReference type="EMBL" id="LYCR01000017">
    <property type="protein sequence ID" value="OGM48248.1"/>
    <property type="molecule type" value="Genomic_DNA"/>
</dbReference>
<dbReference type="RefSeq" id="XP_022391965.1">
    <property type="nucleotide sequence ID" value="XM_022529228.1"/>
</dbReference>
<organism evidence="2 3">
    <name type="scientific">Aspergillus bombycis</name>
    <dbReference type="NCBI Taxonomy" id="109264"/>
    <lineage>
        <taxon>Eukaryota</taxon>
        <taxon>Fungi</taxon>
        <taxon>Dikarya</taxon>
        <taxon>Ascomycota</taxon>
        <taxon>Pezizomycotina</taxon>
        <taxon>Eurotiomycetes</taxon>
        <taxon>Eurotiomycetidae</taxon>
        <taxon>Eurotiales</taxon>
        <taxon>Aspergillaceae</taxon>
        <taxon>Aspergillus</taxon>
    </lineage>
</organism>
<proteinExistence type="predicted"/>
<protein>
    <recommendedName>
        <fullName evidence="1">CobQ/CobB/MinD/ParA nucleotide binding domain-containing protein</fullName>
    </recommendedName>
</protein>
<keyword evidence="3" id="KW-1185">Reference proteome</keyword>
<dbReference type="InterPro" id="IPR002586">
    <property type="entry name" value="CobQ/CobB/MinD/ParA_Nub-bd_dom"/>
</dbReference>
<sequence length="383" mass="40665">MHITSNIRNLEKFLTAFPWAGSQQLTEADLTKNVPALPDSRAYLWDLVAAKVVAVGDTVTEDREGHERPLVLNELLVAPLVGRESSLGHSSVLPMEGVVVGSTIDYVSTGGGLGISPDNPPGKGDPSKVRLLGLLCYPDGEVAKAQDFAKDLPSADTLKPVIIVVGSKSDAGKTTVCIDLLKSLAAAGRRVGVAKASGTAQRMEIEELAVHANEGLDTADAGMPTTYPPSQESDKWAESTHQKSLLALESNLRALSVANEVVLVEFGGDLLSASVPEILEDPGRLNIVAVIMVAESATAAIGMETKLIRISPSYANIPYYVAGPTATLRANRNRVERETQCAGCYDLWSKNNSRASQSQRDASTASSQELTWKLLEHCGLGPV</sequence>
<dbReference type="CDD" id="cd01983">
    <property type="entry name" value="SIMIBI"/>
    <property type="match status" value="1"/>
</dbReference>
<name>A0A1F8AA93_9EURO</name>
<accession>A0A1F8AA93</accession>
<dbReference type="OrthoDB" id="5369299at2759"/>
<dbReference type="Pfam" id="PF01656">
    <property type="entry name" value="CbiA"/>
    <property type="match status" value="1"/>
</dbReference>
<comment type="caution">
    <text evidence="2">The sequence shown here is derived from an EMBL/GenBank/DDBJ whole genome shotgun (WGS) entry which is preliminary data.</text>
</comment>
<dbReference type="Gene3D" id="3.40.50.300">
    <property type="entry name" value="P-loop containing nucleotide triphosphate hydrolases"/>
    <property type="match status" value="1"/>
</dbReference>
<reference evidence="2 3" key="1">
    <citation type="journal article" date="2016" name="Genome Biol. Evol.">
        <title>Draft genome sequence of an aflatoxigenic Aspergillus species, A. bombycis.</title>
        <authorList>
            <person name="Moore G.G."/>
            <person name="Mack B.M."/>
            <person name="Beltz S.B."/>
            <person name="Gilbert M.K."/>
        </authorList>
    </citation>
    <scope>NUCLEOTIDE SEQUENCE [LARGE SCALE GENOMIC DNA]</scope>
    <source>
        <strain evidence="3">NRRL 26010</strain>
    </source>
</reference>
<evidence type="ECO:0000313" key="3">
    <source>
        <dbReference type="Proteomes" id="UP000179179"/>
    </source>
</evidence>
<dbReference type="GeneID" id="34445488"/>
<dbReference type="Proteomes" id="UP000179179">
    <property type="component" value="Unassembled WGS sequence"/>
</dbReference>
<dbReference type="SUPFAM" id="SSF52540">
    <property type="entry name" value="P-loop containing nucleoside triphosphate hydrolases"/>
    <property type="match status" value="1"/>
</dbReference>
<dbReference type="InterPro" id="IPR027417">
    <property type="entry name" value="P-loop_NTPase"/>
</dbReference>
<dbReference type="AlphaFoldDB" id="A0A1F8AA93"/>
<evidence type="ECO:0000259" key="1">
    <source>
        <dbReference type="Pfam" id="PF01656"/>
    </source>
</evidence>
<evidence type="ECO:0000313" key="2">
    <source>
        <dbReference type="EMBL" id="OGM48248.1"/>
    </source>
</evidence>
<feature type="domain" description="CobQ/CobB/MinD/ParA nucleotide binding" evidence="1">
    <location>
        <begin position="162"/>
        <end position="199"/>
    </location>
</feature>
<gene>
    <name evidence="2" type="ORF">ABOM_002098</name>
</gene>